<gene>
    <name evidence="2" type="ORF">SAY86_028352</name>
</gene>
<sequence>MRDKYVPQETICQIQKLSIYRGQPTDNQSERFFSCREEDQSQGLSAHLYSPSPPPTPGRRQRRLQQPWMARSNKYTSINFNDIYEKQISSTTKPGSSRPSTAPPHSYSAASSSNGAASNYKSHLTQGRMLVLTRPAPKPIAVPSPSPSTVPAPDQAQNLQESDPISLRPLGRTGPSSPLPSPVPVQERDREVLAPITSPKPDRFVPPHLRPGFVGKEEKPEVPKQVGSRAREQVYRQGQGLYGSPSHGLYGVDQMGRPKSGGYDRMRRGGESDLIRGSSFGSRPSSSG</sequence>
<evidence type="ECO:0000313" key="2">
    <source>
        <dbReference type="EMBL" id="KAK4796026.1"/>
    </source>
</evidence>
<dbReference type="AlphaFoldDB" id="A0AAN7MHU4"/>
<organism evidence="2 3">
    <name type="scientific">Trapa natans</name>
    <name type="common">Water chestnut</name>
    <dbReference type="NCBI Taxonomy" id="22666"/>
    <lineage>
        <taxon>Eukaryota</taxon>
        <taxon>Viridiplantae</taxon>
        <taxon>Streptophyta</taxon>
        <taxon>Embryophyta</taxon>
        <taxon>Tracheophyta</taxon>
        <taxon>Spermatophyta</taxon>
        <taxon>Magnoliopsida</taxon>
        <taxon>eudicotyledons</taxon>
        <taxon>Gunneridae</taxon>
        <taxon>Pentapetalae</taxon>
        <taxon>rosids</taxon>
        <taxon>malvids</taxon>
        <taxon>Myrtales</taxon>
        <taxon>Lythraceae</taxon>
        <taxon>Trapa</taxon>
    </lineage>
</organism>
<evidence type="ECO:0000256" key="1">
    <source>
        <dbReference type="SAM" id="MobiDB-lite"/>
    </source>
</evidence>
<feature type="compositionally biased region" description="Low complexity" evidence="1">
    <location>
        <begin position="99"/>
        <end position="118"/>
    </location>
</feature>
<feature type="compositionally biased region" description="Low complexity" evidence="1">
    <location>
        <begin position="276"/>
        <end position="288"/>
    </location>
</feature>
<dbReference type="Proteomes" id="UP001346149">
    <property type="component" value="Unassembled WGS sequence"/>
</dbReference>
<evidence type="ECO:0000313" key="3">
    <source>
        <dbReference type="Proteomes" id="UP001346149"/>
    </source>
</evidence>
<feature type="region of interest" description="Disordered" evidence="1">
    <location>
        <begin position="35"/>
        <end position="65"/>
    </location>
</feature>
<proteinExistence type="predicted"/>
<name>A0AAN7MHU4_TRANT</name>
<protein>
    <submittedName>
        <fullName evidence="2">Uncharacterized protein</fullName>
    </submittedName>
</protein>
<comment type="caution">
    <text evidence="2">The sequence shown here is derived from an EMBL/GenBank/DDBJ whole genome shotgun (WGS) entry which is preliminary data.</text>
</comment>
<feature type="compositionally biased region" description="Pro residues" evidence="1">
    <location>
        <begin position="137"/>
        <end position="150"/>
    </location>
</feature>
<keyword evidence="3" id="KW-1185">Reference proteome</keyword>
<feature type="compositionally biased region" description="Polar residues" evidence="1">
    <location>
        <begin position="89"/>
        <end position="98"/>
    </location>
</feature>
<feature type="region of interest" description="Disordered" evidence="1">
    <location>
        <begin position="89"/>
        <end position="121"/>
    </location>
</feature>
<reference evidence="2 3" key="1">
    <citation type="journal article" date="2023" name="Hortic Res">
        <title>Pangenome of water caltrop reveals structural variations and asymmetric subgenome divergence after allopolyploidization.</title>
        <authorList>
            <person name="Zhang X."/>
            <person name="Chen Y."/>
            <person name="Wang L."/>
            <person name="Yuan Y."/>
            <person name="Fang M."/>
            <person name="Shi L."/>
            <person name="Lu R."/>
            <person name="Comes H.P."/>
            <person name="Ma Y."/>
            <person name="Chen Y."/>
            <person name="Huang G."/>
            <person name="Zhou Y."/>
            <person name="Zheng Z."/>
            <person name="Qiu Y."/>
        </authorList>
    </citation>
    <scope>NUCLEOTIDE SEQUENCE [LARGE SCALE GENOMIC DNA]</scope>
    <source>
        <strain evidence="2">F231</strain>
    </source>
</reference>
<accession>A0AAN7MHU4</accession>
<feature type="region of interest" description="Disordered" evidence="1">
    <location>
        <begin position="137"/>
        <end position="288"/>
    </location>
</feature>
<dbReference type="EMBL" id="JAXQNO010000006">
    <property type="protein sequence ID" value="KAK4796026.1"/>
    <property type="molecule type" value="Genomic_DNA"/>
</dbReference>
<feature type="compositionally biased region" description="Basic and acidic residues" evidence="1">
    <location>
        <begin position="262"/>
        <end position="274"/>
    </location>
</feature>